<protein>
    <submittedName>
        <fullName evidence="2">VanW family protein</fullName>
    </submittedName>
</protein>
<feature type="chain" id="PRO_5046516175" evidence="1">
    <location>
        <begin position="23"/>
        <end position="291"/>
    </location>
</feature>
<dbReference type="PANTHER" id="PTHR35788">
    <property type="entry name" value="EXPORTED PROTEIN-RELATED"/>
    <property type="match status" value="1"/>
</dbReference>
<dbReference type="RefSeq" id="WP_390270389.1">
    <property type="nucleotide sequence ID" value="NZ_JBHRSA010000028.1"/>
</dbReference>
<keyword evidence="1" id="KW-0732">Signal</keyword>
<dbReference type="Proteomes" id="UP001595279">
    <property type="component" value="Unassembled WGS sequence"/>
</dbReference>
<evidence type="ECO:0000313" key="3">
    <source>
        <dbReference type="Proteomes" id="UP001595279"/>
    </source>
</evidence>
<evidence type="ECO:0000313" key="2">
    <source>
        <dbReference type="EMBL" id="MFC3039947.1"/>
    </source>
</evidence>
<dbReference type="Pfam" id="PF04294">
    <property type="entry name" value="VanW"/>
    <property type="match status" value="1"/>
</dbReference>
<name>A0ABV7CU64_9BACI</name>
<organism evidence="2 3">
    <name type="scientific">Virgibacillus xinjiangensis</name>
    <dbReference type="NCBI Taxonomy" id="393090"/>
    <lineage>
        <taxon>Bacteria</taxon>
        <taxon>Bacillati</taxon>
        <taxon>Bacillota</taxon>
        <taxon>Bacilli</taxon>
        <taxon>Bacillales</taxon>
        <taxon>Bacillaceae</taxon>
        <taxon>Virgibacillus</taxon>
    </lineage>
</organism>
<comment type="caution">
    <text evidence="2">The sequence shown here is derived from an EMBL/GenBank/DDBJ whole genome shotgun (WGS) entry which is preliminary data.</text>
</comment>
<accession>A0ABV7CU64</accession>
<keyword evidence="3" id="KW-1185">Reference proteome</keyword>
<dbReference type="PANTHER" id="PTHR35788:SF1">
    <property type="entry name" value="EXPORTED PROTEIN"/>
    <property type="match status" value="1"/>
</dbReference>
<feature type="signal peptide" evidence="1">
    <location>
        <begin position="1"/>
        <end position="22"/>
    </location>
</feature>
<dbReference type="InterPro" id="IPR007391">
    <property type="entry name" value="Vancomycin_resist_VanW"/>
</dbReference>
<reference evidence="3" key="1">
    <citation type="journal article" date="2019" name="Int. J. Syst. Evol. Microbiol.">
        <title>The Global Catalogue of Microorganisms (GCM) 10K type strain sequencing project: providing services to taxonomists for standard genome sequencing and annotation.</title>
        <authorList>
            <consortium name="The Broad Institute Genomics Platform"/>
            <consortium name="The Broad Institute Genome Sequencing Center for Infectious Disease"/>
            <person name="Wu L."/>
            <person name="Ma J."/>
        </authorList>
    </citation>
    <scope>NUCLEOTIDE SEQUENCE [LARGE SCALE GENOMIC DNA]</scope>
    <source>
        <strain evidence="3">KCTC 13128</strain>
    </source>
</reference>
<dbReference type="EMBL" id="JBHRSA010000028">
    <property type="protein sequence ID" value="MFC3039947.1"/>
    <property type="molecule type" value="Genomic_DNA"/>
</dbReference>
<gene>
    <name evidence="2" type="ORF">ACFOGI_06750</name>
</gene>
<dbReference type="InterPro" id="IPR052913">
    <property type="entry name" value="Glycopeptide_resist_protein"/>
</dbReference>
<proteinExistence type="predicted"/>
<sequence length="291" mass="33297">MKKLTLFMLLFLIIMFPMPSFSQSDDQSNDQVILQRAEIEQYALDYTGGIYIDDGKLNGLMNMIEKKVYQAPENAFLDENGQIVEEETGVTIDRSKFDIMFREAFYNDEILRLKVPKRTIYPRVDRAMMEEISKKELGSYVTNFRKTNVERSHNIELAAEAINNHVLFPGETFSFNEVVGERTEEKGYKRAPVIVRGELSEGIGGGICQVSSTLFNAVDLKGVQIVERYAHSRRVPYVPPGRDATVSWWGPDFVFKNLYNEPILIRALVRNGSMIVKIMSTETAEYFQGDD</sequence>
<evidence type="ECO:0000256" key="1">
    <source>
        <dbReference type="SAM" id="SignalP"/>
    </source>
</evidence>